<dbReference type="InterPro" id="IPR004088">
    <property type="entry name" value="KH_dom_type_1"/>
</dbReference>
<dbReference type="GO" id="GO:0004654">
    <property type="term" value="F:polyribonucleotide nucleotidyltransferase activity"/>
    <property type="evidence" value="ECO:0007669"/>
    <property type="project" value="UniProtKB-UniRule"/>
</dbReference>
<dbReference type="Pfam" id="PF00013">
    <property type="entry name" value="KH_1"/>
    <property type="match status" value="1"/>
</dbReference>
<evidence type="ECO:0000256" key="5">
    <source>
        <dbReference type="ARBA" id="ARBA00022723"/>
    </source>
</evidence>
<evidence type="ECO:0000313" key="11">
    <source>
        <dbReference type="EMBL" id="SDL73646.1"/>
    </source>
</evidence>
<dbReference type="GO" id="GO:0006402">
    <property type="term" value="P:mRNA catabolic process"/>
    <property type="evidence" value="ECO:0007669"/>
    <property type="project" value="UniProtKB-UniRule"/>
</dbReference>
<dbReference type="HAMAP" id="MF_01595">
    <property type="entry name" value="PNPase"/>
    <property type="match status" value="1"/>
</dbReference>
<keyword evidence="5 8" id="KW-0479">Metal-binding</keyword>
<dbReference type="GO" id="GO:0000175">
    <property type="term" value="F:3'-5'-RNA exonuclease activity"/>
    <property type="evidence" value="ECO:0007669"/>
    <property type="project" value="TreeGrafter"/>
</dbReference>
<comment type="function">
    <text evidence="8">Involved in mRNA degradation. Catalyzes the phosphorolysis of single-stranded polyribonucleotides processively in the 3'- to 5'-direction.</text>
</comment>
<dbReference type="Pfam" id="PF03726">
    <property type="entry name" value="PNPase"/>
    <property type="match status" value="1"/>
</dbReference>
<organism evidence="11 12">
    <name type="scientific">Lentzea albidocapillata subsp. violacea</name>
    <dbReference type="NCBI Taxonomy" id="128104"/>
    <lineage>
        <taxon>Bacteria</taxon>
        <taxon>Bacillati</taxon>
        <taxon>Actinomycetota</taxon>
        <taxon>Actinomycetes</taxon>
        <taxon>Pseudonocardiales</taxon>
        <taxon>Pseudonocardiaceae</taxon>
        <taxon>Lentzea</taxon>
    </lineage>
</organism>
<comment type="subcellular location">
    <subcellularLocation>
        <location evidence="8">Cytoplasm</location>
    </subcellularLocation>
</comment>
<dbReference type="SMART" id="SM00322">
    <property type="entry name" value="KH"/>
    <property type="match status" value="1"/>
</dbReference>
<dbReference type="InterPro" id="IPR004087">
    <property type="entry name" value="KH_dom"/>
</dbReference>
<dbReference type="InterPro" id="IPR036456">
    <property type="entry name" value="PNPase_PH_RNA-bd_sf"/>
</dbReference>
<keyword evidence="2 8" id="KW-0963">Cytoplasm</keyword>
<dbReference type="NCBIfam" id="NF008805">
    <property type="entry name" value="PRK11824.1"/>
    <property type="match status" value="1"/>
</dbReference>
<evidence type="ECO:0000313" key="12">
    <source>
        <dbReference type="Proteomes" id="UP000199682"/>
    </source>
</evidence>
<dbReference type="Pfam" id="PF01138">
    <property type="entry name" value="RNase_PH"/>
    <property type="match status" value="2"/>
</dbReference>
<reference evidence="12" key="1">
    <citation type="submission" date="2016-10" db="EMBL/GenBank/DDBJ databases">
        <authorList>
            <person name="Varghese N."/>
            <person name="Submissions S."/>
        </authorList>
    </citation>
    <scope>NUCLEOTIDE SEQUENCE [LARGE SCALE GENOMIC DNA]</scope>
    <source>
        <strain evidence="12">DSM 44796</strain>
    </source>
</reference>
<dbReference type="GO" id="GO:0006396">
    <property type="term" value="P:RNA processing"/>
    <property type="evidence" value="ECO:0007669"/>
    <property type="project" value="InterPro"/>
</dbReference>
<evidence type="ECO:0000256" key="9">
    <source>
        <dbReference type="SAM" id="MobiDB-lite"/>
    </source>
</evidence>
<dbReference type="PROSITE" id="PS50084">
    <property type="entry name" value="KH_TYPE_1"/>
    <property type="match status" value="1"/>
</dbReference>
<dbReference type="NCBIfam" id="TIGR02696">
    <property type="entry name" value="pppGpp_PNP"/>
    <property type="match status" value="1"/>
</dbReference>
<evidence type="ECO:0000256" key="8">
    <source>
        <dbReference type="HAMAP-Rule" id="MF_01595"/>
    </source>
</evidence>
<dbReference type="InterPro" id="IPR001247">
    <property type="entry name" value="ExoRNase_PH_dom1"/>
</dbReference>
<name>A0A1G9MH95_9PSEU</name>
<dbReference type="SUPFAM" id="SSF54791">
    <property type="entry name" value="Eukaryotic type KH-domain (KH-domain type I)"/>
    <property type="match status" value="1"/>
</dbReference>
<proteinExistence type="inferred from homology"/>
<dbReference type="GO" id="GO:0003723">
    <property type="term" value="F:RNA binding"/>
    <property type="evidence" value="ECO:0007669"/>
    <property type="project" value="UniProtKB-UniRule"/>
</dbReference>
<dbReference type="CDD" id="cd02393">
    <property type="entry name" value="KH-I_PNPase"/>
    <property type="match status" value="1"/>
</dbReference>
<dbReference type="NCBIfam" id="TIGR03591">
    <property type="entry name" value="polynuc_phos"/>
    <property type="match status" value="1"/>
</dbReference>
<dbReference type="PANTHER" id="PTHR11252:SF0">
    <property type="entry name" value="POLYRIBONUCLEOTIDE NUCLEOTIDYLTRANSFERASE 1, MITOCHONDRIAL"/>
    <property type="match status" value="1"/>
</dbReference>
<evidence type="ECO:0000256" key="2">
    <source>
        <dbReference type="ARBA" id="ARBA00022490"/>
    </source>
</evidence>
<comment type="similarity">
    <text evidence="1 8">Belongs to the polyribonucleotide nucleotidyltransferase family.</text>
</comment>
<dbReference type="EMBL" id="FNET01000013">
    <property type="protein sequence ID" value="SDL73646.1"/>
    <property type="molecule type" value="Genomic_DNA"/>
</dbReference>
<evidence type="ECO:0000256" key="4">
    <source>
        <dbReference type="ARBA" id="ARBA00022695"/>
    </source>
</evidence>
<comment type="cofactor">
    <cofactor evidence="8">
        <name>Mg(2+)</name>
        <dbReference type="ChEBI" id="CHEBI:18420"/>
    </cofactor>
</comment>
<dbReference type="SUPFAM" id="SSF55666">
    <property type="entry name" value="Ribonuclease PH domain 2-like"/>
    <property type="match status" value="2"/>
</dbReference>
<keyword evidence="4 8" id="KW-0548">Nucleotidyltransferase</keyword>
<keyword evidence="6 8" id="KW-0460">Magnesium</keyword>
<comment type="catalytic activity">
    <reaction evidence="8">
        <text>RNA(n+1) + phosphate = RNA(n) + a ribonucleoside 5'-diphosphate</text>
        <dbReference type="Rhea" id="RHEA:22096"/>
        <dbReference type="Rhea" id="RHEA-COMP:14527"/>
        <dbReference type="Rhea" id="RHEA-COMP:17342"/>
        <dbReference type="ChEBI" id="CHEBI:43474"/>
        <dbReference type="ChEBI" id="CHEBI:57930"/>
        <dbReference type="ChEBI" id="CHEBI:140395"/>
        <dbReference type="EC" id="2.7.7.8"/>
    </reaction>
</comment>
<keyword evidence="7 8" id="KW-0694">RNA-binding</keyword>
<dbReference type="SUPFAM" id="SSF46915">
    <property type="entry name" value="Polynucleotide phosphorylase/guanosine pentaphosphate synthase (PNPase/GPSI), domain 3"/>
    <property type="match status" value="1"/>
</dbReference>
<dbReference type="EC" id="2.7.7.8" evidence="8"/>
<dbReference type="SUPFAM" id="SSF54211">
    <property type="entry name" value="Ribosomal protein S5 domain 2-like"/>
    <property type="match status" value="2"/>
</dbReference>
<dbReference type="AlphaFoldDB" id="A0A1G9MH95"/>
<gene>
    <name evidence="8" type="primary">pnp</name>
    <name evidence="11" type="ORF">SAMN04488074_11333</name>
</gene>
<dbReference type="Gene3D" id="2.40.50.140">
    <property type="entry name" value="Nucleic acid-binding proteins"/>
    <property type="match status" value="1"/>
</dbReference>
<feature type="binding site" evidence="8">
    <location>
        <position position="521"/>
    </location>
    <ligand>
        <name>Mg(2+)</name>
        <dbReference type="ChEBI" id="CHEBI:18420"/>
    </ligand>
</feature>
<dbReference type="InterPro" id="IPR012162">
    <property type="entry name" value="PNPase"/>
</dbReference>
<dbReference type="Proteomes" id="UP000199682">
    <property type="component" value="Unassembled WGS sequence"/>
</dbReference>
<feature type="binding site" evidence="8">
    <location>
        <position position="515"/>
    </location>
    <ligand>
        <name>Mg(2+)</name>
        <dbReference type="ChEBI" id="CHEBI:18420"/>
    </ligand>
</feature>
<dbReference type="GO" id="GO:0000287">
    <property type="term" value="F:magnesium ion binding"/>
    <property type="evidence" value="ECO:0007669"/>
    <property type="project" value="UniProtKB-UniRule"/>
</dbReference>
<dbReference type="RefSeq" id="WP_090009526.1">
    <property type="nucleotide sequence ID" value="NZ_FNET01000013.1"/>
</dbReference>
<dbReference type="Pfam" id="PF00575">
    <property type="entry name" value="S1"/>
    <property type="match status" value="1"/>
</dbReference>
<dbReference type="CDD" id="cd04472">
    <property type="entry name" value="S1_PNPase"/>
    <property type="match status" value="1"/>
</dbReference>
<evidence type="ECO:0000256" key="1">
    <source>
        <dbReference type="ARBA" id="ARBA00007404"/>
    </source>
</evidence>
<keyword evidence="3 8" id="KW-0808">Transferase</keyword>
<dbReference type="PIRSF" id="PIRSF005499">
    <property type="entry name" value="PNPase"/>
    <property type="match status" value="1"/>
</dbReference>
<dbReference type="PANTHER" id="PTHR11252">
    <property type="entry name" value="POLYRIBONUCLEOTIDE NUCLEOTIDYLTRANSFERASE"/>
    <property type="match status" value="1"/>
</dbReference>
<dbReference type="InterPro" id="IPR036345">
    <property type="entry name" value="ExoRNase_PH_dom2_sf"/>
</dbReference>
<feature type="region of interest" description="Disordered" evidence="9">
    <location>
        <begin position="729"/>
        <end position="748"/>
    </location>
</feature>
<evidence type="ECO:0000256" key="7">
    <source>
        <dbReference type="ARBA" id="ARBA00022884"/>
    </source>
</evidence>
<dbReference type="PROSITE" id="PS50126">
    <property type="entry name" value="S1"/>
    <property type="match status" value="1"/>
</dbReference>
<dbReference type="InterPro" id="IPR027408">
    <property type="entry name" value="PNPase/RNase_PH_dom_sf"/>
</dbReference>
<accession>A0A1G9MH95</accession>
<dbReference type="InterPro" id="IPR036612">
    <property type="entry name" value="KH_dom_type_1_sf"/>
</dbReference>
<dbReference type="Pfam" id="PF03725">
    <property type="entry name" value="RNase_PH_C"/>
    <property type="match status" value="1"/>
</dbReference>
<dbReference type="InterPro" id="IPR015847">
    <property type="entry name" value="ExoRNase_PH_dom2"/>
</dbReference>
<dbReference type="FunFam" id="3.30.230.70:FF:000001">
    <property type="entry name" value="Polyribonucleotide nucleotidyltransferase"/>
    <property type="match status" value="1"/>
</dbReference>
<dbReference type="CDD" id="cd11364">
    <property type="entry name" value="RNase_PH_PNPase_2"/>
    <property type="match status" value="1"/>
</dbReference>
<dbReference type="SMART" id="SM00316">
    <property type="entry name" value="S1"/>
    <property type="match status" value="1"/>
</dbReference>
<dbReference type="SUPFAM" id="SSF50249">
    <property type="entry name" value="Nucleic acid-binding proteins"/>
    <property type="match status" value="1"/>
</dbReference>
<dbReference type="FunFam" id="2.40.50.140:FF:000069">
    <property type="entry name" value="Polyribonucleotide nucleotidyltransferase"/>
    <property type="match status" value="1"/>
</dbReference>
<dbReference type="FunFam" id="3.30.230.70:FF:000002">
    <property type="entry name" value="Polyribonucleotide nucleotidyltransferase"/>
    <property type="match status" value="1"/>
</dbReference>
<dbReference type="InterPro" id="IPR003029">
    <property type="entry name" value="S1_domain"/>
</dbReference>
<dbReference type="GO" id="GO:0005829">
    <property type="term" value="C:cytosol"/>
    <property type="evidence" value="ECO:0007669"/>
    <property type="project" value="TreeGrafter"/>
</dbReference>
<dbReference type="InterPro" id="IPR015848">
    <property type="entry name" value="PNPase_PH_RNA-bd_bac/org-type"/>
</dbReference>
<evidence type="ECO:0000256" key="3">
    <source>
        <dbReference type="ARBA" id="ARBA00022679"/>
    </source>
</evidence>
<dbReference type="FunFam" id="3.30.1370.10:FF:000001">
    <property type="entry name" value="Polyribonucleotide nucleotidyltransferase"/>
    <property type="match status" value="1"/>
</dbReference>
<sequence length="748" mass="79793">MTDIEVHEATAVIDNGKFGSRSIRFETGRLARQAAGSVVAYLDDETMLLSATTASKHPKEHFDFFPLTVDVEERMYAAGRIPGSFFRREGRPSTDAILTCRLIDRPLRPSFVDGLRNEIQVVITVMSLNPKDLYDVVAINAASASTQLAGLPFSGPIGGVRVALIEGQWVAFPTYEQLEKAVFDMVVAGRVVDSGDVAIMMVEAEATDNVIDMIAEGATAPTEEVVAAGLEAAKPFIKVLCEAQAQLAQVAAKATGDYPTYPAYQADAFEAVEASASGELAQALTIAGKAERESKLDEIKAATLEKLAEQFEGREKEVGAAFRSLTKKLVRQRILRDKVRIDGRGLTDIRDLGAEVAVIPRTHGSALFERGETQILGVTTLNMLRMEQQIDSLAPETHKRYLHHYNFPPYSTGETGRVGSPKRREIGHGALAERAIMPVLPKREEFPYAIRQVSEALSSNGSTSMGSVCASTLSLLNAGVPLKAPVSGIAMGLVSDEVDGETRYVALTDILGAEDAFGDMDFKVAGTKEFVTALQLDTKLDGIPSEVLAAALGQARDARYTILEVMAEAISDPDEMSAFAPRVTSVKIPTDKIGEVIGPKGKMINSITEQTGADISIEDDGTIYVGAADGPSAEAAIGMINAIANPQLPKVGERFLGTVVKTAAFGAFVSLLPGKDGLVHISKLGNGKRIAKVEDVVKVGDKLRVEIADIDQRGKISLVVVNEDDAAKPADAPEAVEATEATEAAPAQ</sequence>
<evidence type="ECO:0000256" key="6">
    <source>
        <dbReference type="ARBA" id="ARBA00022842"/>
    </source>
</evidence>
<feature type="domain" description="S1 motif" evidence="10">
    <location>
        <begin position="652"/>
        <end position="721"/>
    </location>
</feature>
<evidence type="ECO:0000259" key="10">
    <source>
        <dbReference type="PROSITE" id="PS50126"/>
    </source>
</evidence>
<protein>
    <recommendedName>
        <fullName evidence="8">Polyribonucleotide nucleotidyltransferase</fullName>
        <ecNumber evidence="8">2.7.7.8</ecNumber>
    </recommendedName>
    <alternativeName>
        <fullName evidence="8">Polynucleotide phosphorylase</fullName>
        <shortName evidence="8">PNPase</shortName>
    </alternativeName>
</protein>
<dbReference type="Gene3D" id="3.30.1370.10">
    <property type="entry name" value="K Homology domain, type 1"/>
    <property type="match status" value="1"/>
</dbReference>
<dbReference type="InterPro" id="IPR014069">
    <property type="entry name" value="GPSI/PNP"/>
</dbReference>
<dbReference type="InterPro" id="IPR020568">
    <property type="entry name" value="Ribosomal_Su5_D2-typ_SF"/>
</dbReference>
<dbReference type="Gene3D" id="3.30.230.70">
    <property type="entry name" value="GHMP Kinase, N-terminal domain"/>
    <property type="match status" value="2"/>
</dbReference>
<dbReference type="InterPro" id="IPR012340">
    <property type="entry name" value="NA-bd_OB-fold"/>
</dbReference>